<gene>
    <name evidence="3" type="ORF">ENM30_03860</name>
    <name evidence="2" type="ORF">ENT82_02570</name>
    <name evidence="1" type="ORF">ENU43_05975</name>
</gene>
<evidence type="ECO:0000313" key="3">
    <source>
        <dbReference type="EMBL" id="HHN52433.1"/>
    </source>
</evidence>
<dbReference type="AlphaFoldDB" id="A0A7C4DZM9"/>
<dbReference type="PANTHER" id="PTHR34387">
    <property type="entry name" value="SLR1258 PROTEIN"/>
    <property type="match status" value="1"/>
</dbReference>
<evidence type="ECO:0000313" key="2">
    <source>
        <dbReference type="EMBL" id="HGN89999.1"/>
    </source>
</evidence>
<dbReference type="InterPro" id="IPR007497">
    <property type="entry name" value="SIMPL/DUF541"/>
</dbReference>
<proteinExistence type="predicted"/>
<dbReference type="InterPro" id="IPR052022">
    <property type="entry name" value="26kDa_periplasmic_antigen"/>
</dbReference>
<dbReference type="Gene3D" id="3.30.110.170">
    <property type="entry name" value="Protein of unknown function (DUF541), domain 1"/>
    <property type="match status" value="1"/>
</dbReference>
<dbReference type="EMBL" id="DRXG01000083">
    <property type="protein sequence ID" value="HHN52433.1"/>
    <property type="molecule type" value="Genomic_DNA"/>
</dbReference>
<dbReference type="EMBL" id="DTAD01000024">
    <property type="protein sequence ID" value="HGN89999.1"/>
    <property type="molecule type" value="Genomic_DNA"/>
</dbReference>
<dbReference type="GO" id="GO:0006974">
    <property type="term" value="P:DNA damage response"/>
    <property type="evidence" value="ECO:0007669"/>
    <property type="project" value="TreeGrafter"/>
</dbReference>
<accession>A0A7C4DZM9</accession>
<name>A0A7C4DZM9_CALS0</name>
<organism evidence="2">
    <name type="scientific">Caldiarchaeum subterraneum</name>
    <dbReference type="NCBI Taxonomy" id="311458"/>
    <lineage>
        <taxon>Archaea</taxon>
        <taxon>Nitrososphaerota</taxon>
        <taxon>Candidatus Caldarchaeales</taxon>
        <taxon>Candidatus Caldarchaeaceae</taxon>
        <taxon>Candidatus Caldarchaeum</taxon>
    </lineage>
</organism>
<dbReference type="EMBL" id="DTCM01000075">
    <property type="protein sequence ID" value="HGL41193.1"/>
    <property type="molecule type" value="Genomic_DNA"/>
</dbReference>
<dbReference type="PANTHER" id="PTHR34387:SF2">
    <property type="entry name" value="SLR1258 PROTEIN"/>
    <property type="match status" value="1"/>
</dbReference>
<evidence type="ECO:0000313" key="1">
    <source>
        <dbReference type="EMBL" id="HGL41193.1"/>
    </source>
</evidence>
<reference evidence="2" key="1">
    <citation type="journal article" date="2020" name="mSystems">
        <title>Genome- and Community-Level Interaction Insights into Carbon Utilization and Element Cycling Functions of Hydrothermarchaeota in Hydrothermal Sediment.</title>
        <authorList>
            <person name="Zhou Z."/>
            <person name="Liu Y."/>
            <person name="Xu W."/>
            <person name="Pan J."/>
            <person name="Luo Z.H."/>
            <person name="Li M."/>
        </authorList>
    </citation>
    <scope>NUCLEOTIDE SEQUENCE [LARGE SCALE GENOMIC DNA]</scope>
    <source>
        <strain evidence="3">SpSt-1073</strain>
        <strain evidence="2">SpSt-613</strain>
        <strain evidence="1">SpSt-669</strain>
    </source>
</reference>
<dbReference type="Pfam" id="PF04402">
    <property type="entry name" value="SIMPL"/>
    <property type="match status" value="1"/>
</dbReference>
<comment type="caution">
    <text evidence="2">The sequence shown here is derived from an EMBL/GenBank/DDBJ whole genome shotgun (WGS) entry which is preliminary data.</text>
</comment>
<sequence>MDKSAYALVSVSVTAAVLAVALAAVTLMSGSTPQMLNNMADESLVSSTLSVTGTAQTTLVPDTLVVTFVVQEKAATSSEALAKLSEKANRVVSAVLGLGISSEDIKTTGVSIHPEYIYPDKEPPRLIGYVATYSIEVRTKRVADAGTLIDTAVNAGADQVSGLYFTVSPEQYGTVYRQLLSAAVGDADAKAESVLRPLNLRKTGVKSVSVIDVQPVYPARGAVEASSGPPILTGTTTLTVSVNVVYTIG</sequence>
<dbReference type="Gene3D" id="3.30.70.2970">
    <property type="entry name" value="Protein of unknown function (DUF541), domain 2"/>
    <property type="match status" value="1"/>
</dbReference>
<protein>
    <submittedName>
        <fullName evidence="2">DUF541 domain-containing protein</fullName>
    </submittedName>
</protein>